<organism evidence="1 2">
    <name type="scientific">Caenorhabditis auriculariae</name>
    <dbReference type="NCBI Taxonomy" id="2777116"/>
    <lineage>
        <taxon>Eukaryota</taxon>
        <taxon>Metazoa</taxon>
        <taxon>Ecdysozoa</taxon>
        <taxon>Nematoda</taxon>
        <taxon>Chromadorea</taxon>
        <taxon>Rhabditida</taxon>
        <taxon>Rhabditina</taxon>
        <taxon>Rhabditomorpha</taxon>
        <taxon>Rhabditoidea</taxon>
        <taxon>Rhabditidae</taxon>
        <taxon>Peloderinae</taxon>
        <taxon>Caenorhabditis</taxon>
    </lineage>
</organism>
<comment type="caution">
    <text evidence="1">The sequence shown here is derived from an EMBL/GenBank/DDBJ whole genome shotgun (WGS) entry which is preliminary data.</text>
</comment>
<accession>A0A8S1HAD3</accession>
<evidence type="ECO:0000313" key="1">
    <source>
        <dbReference type="EMBL" id="CAD6192112.1"/>
    </source>
</evidence>
<sequence>MTAWKRVSSHYYYPTMHPRDDDVSTASEVSATELEDVRRQLRNLEVCAESSCAETTTFSEESFSMESSDVTSAKAQEGLLQTMAAQPEAVALYNLITPEAEEKNLAVQDEPVSYYQLLELNKGPVDCAVRMRRVPSQYQLDALSEVFLFDVPQMTGLLETGGSPSGVNPSIEASTLMEPENVYNNADRLVMPPAFAVNSEYVSEMLI</sequence>
<name>A0A8S1HAD3_9PELO</name>
<keyword evidence="2" id="KW-1185">Reference proteome</keyword>
<proteinExistence type="predicted"/>
<reference evidence="1" key="1">
    <citation type="submission" date="2020-10" db="EMBL/GenBank/DDBJ databases">
        <authorList>
            <person name="Kikuchi T."/>
        </authorList>
    </citation>
    <scope>NUCLEOTIDE SEQUENCE</scope>
    <source>
        <strain evidence="1">NKZ352</strain>
    </source>
</reference>
<dbReference type="Proteomes" id="UP000835052">
    <property type="component" value="Unassembled WGS sequence"/>
</dbReference>
<dbReference type="AlphaFoldDB" id="A0A8S1HAD3"/>
<dbReference type="EMBL" id="CAJGYM010000025">
    <property type="protein sequence ID" value="CAD6192112.1"/>
    <property type="molecule type" value="Genomic_DNA"/>
</dbReference>
<dbReference type="OrthoDB" id="5830383at2759"/>
<evidence type="ECO:0000313" key="2">
    <source>
        <dbReference type="Proteomes" id="UP000835052"/>
    </source>
</evidence>
<protein>
    <submittedName>
        <fullName evidence="1">Uncharacterized protein</fullName>
    </submittedName>
</protein>
<gene>
    <name evidence="1" type="ORF">CAUJ_LOCUS8031</name>
</gene>